<name>A0ABS2MJV0_9FIRM</name>
<evidence type="ECO:0000259" key="11">
    <source>
        <dbReference type="PROSITE" id="PS50928"/>
    </source>
</evidence>
<comment type="function">
    <text evidence="10">Part of the binding-protein-dependent transport system for phosphate; probably responsible for the translocation of the substrate across the membrane.</text>
</comment>
<dbReference type="InterPro" id="IPR051124">
    <property type="entry name" value="Phosphate_Transport_Permease"/>
</dbReference>
<dbReference type="SUPFAM" id="SSF161098">
    <property type="entry name" value="MetI-like"/>
    <property type="match status" value="1"/>
</dbReference>
<dbReference type="EMBL" id="JAFBDH010000004">
    <property type="protein sequence ID" value="MBM7550283.1"/>
    <property type="molecule type" value="Genomic_DNA"/>
</dbReference>
<dbReference type="NCBIfam" id="TIGR02138">
    <property type="entry name" value="phosphate_pstC"/>
    <property type="match status" value="1"/>
</dbReference>
<comment type="caution">
    <text evidence="12">The sequence shown here is derived from an EMBL/GenBank/DDBJ whole genome shotgun (WGS) entry which is preliminary data.</text>
</comment>
<feature type="transmembrane region" description="Helical" evidence="9">
    <location>
        <begin position="275"/>
        <end position="297"/>
    </location>
</feature>
<organism evidence="12 13">
    <name type="scientific">Peptoniphilus gorbachii</name>
    <dbReference type="NCBI Taxonomy" id="411567"/>
    <lineage>
        <taxon>Bacteria</taxon>
        <taxon>Bacillati</taxon>
        <taxon>Bacillota</taxon>
        <taxon>Tissierellia</taxon>
        <taxon>Tissierellales</taxon>
        <taxon>Peptoniphilaceae</taxon>
        <taxon>Peptoniphilus</taxon>
    </lineage>
</organism>
<keyword evidence="7 9" id="KW-1133">Transmembrane helix</keyword>
<dbReference type="InterPro" id="IPR035906">
    <property type="entry name" value="MetI-like_sf"/>
</dbReference>
<feature type="domain" description="ABC transmembrane type-1" evidence="11">
    <location>
        <begin position="86"/>
        <end position="294"/>
    </location>
</feature>
<dbReference type="PANTHER" id="PTHR30425:SF1">
    <property type="entry name" value="PHOSPHATE TRANSPORT SYSTEM PERMEASE PROTEIN PSTC"/>
    <property type="match status" value="1"/>
</dbReference>
<evidence type="ECO:0000256" key="8">
    <source>
        <dbReference type="ARBA" id="ARBA00023136"/>
    </source>
</evidence>
<accession>A0ABS2MJV0</accession>
<comment type="similarity">
    <text evidence="2 10">Belongs to the binding-protein-dependent transport system permease family. CysTW subfamily.</text>
</comment>
<evidence type="ECO:0000256" key="10">
    <source>
        <dbReference type="RuleBase" id="RU363054"/>
    </source>
</evidence>
<gene>
    <name evidence="12" type="ORF">JOD41_001018</name>
</gene>
<protein>
    <recommendedName>
        <fullName evidence="10">Phosphate transport system permease protein</fullName>
    </recommendedName>
</protein>
<dbReference type="InterPro" id="IPR000515">
    <property type="entry name" value="MetI-like"/>
</dbReference>
<evidence type="ECO:0000256" key="5">
    <source>
        <dbReference type="ARBA" id="ARBA00022592"/>
    </source>
</evidence>
<keyword evidence="13" id="KW-1185">Reference proteome</keyword>
<keyword evidence="3 9" id="KW-0813">Transport</keyword>
<keyword evidence="8 9" id="KW-0472">Membrane</keyword>
<feature type="transmembrane region" description="Helical" evidence="9">
    <location>
        <begin position="80"/>
        <end position="113"/>
    </location>
</feature>
<dbReference type="PROSITE" id="PS50928">
    <property type="entry name" value="ABC_TM1"/>
    <property type="match status" value="1"/>
</dbReference>
<dbReference type="PANTHER" id="PTHR30425">
    <property type="entry name" value="PHOSPHATE TRANSPORT SYSTEM PERMEASE PROTEIN PST"/>
    <property type="match status" value="1"/>
</dbReference>
<evidence type="ECO:0000256" key="7">
    <source>
        <dbReference type="ARBA" id="ARBA00022989"/>
    </source>
</evidence>
<dbReference type="InterPro" id="IPR011864">
    <property type="entry name" value="Phosphate_PstC"/>
</dbReference>
<dbReference type="Proteomes" id="UP000720595">
    <property type="component" value="Unassembled WGS sequence"/>
</dbReference>
<evidence type="ECO:0000313" key="12">
    <source>
        <dbReference type="EMBL" id="MBM7550283.1"/>
    </source>
</evidence>
<evidence type="ECO:0000256" key="4">
    <source>
        <dbReference type="ARBA" id="ARBA00022475"/>
    </source>
</evidence>
<reference evidence="12 13" key="1">
    <citation type="submission" date="2021-01" db="EMBL/GenBank/DDBJ databases">
        <title>Genomic Encyclopedia of Type Strains, Phase IV (KMG-IV): sequencing the most valuable type-strain genomes for metagenomic binning, comparative biology and taxonomic classification.</title>
        <authorList>
            <person name="Goeker M."/>
        </authorList>
    </citation>
    <scope>NUCLEOTIDE SEQUENCE [LARGE SCALE GENOMIC DNA]</scope>
    <source>
        <strain evidence="12 13">DSM 21461</strain>
    </source>
</reference>
<evidence type="ECO:0000313" key="13">
    <source>
        <dbReference type="Proteomes" id="UP000720595"/>
    </source>
</evidence>
<keyword evidence="4 10" id="KW-1003">Cell membrane</keyword>
<keyword evidence="6 9" id="KW-0812">Transmembrane</keyword>
<dbReference type="Pfam" id="PF00528">
    <property type="entry name" value="BPD_transp_1"/>
    <property type="match status" value="1"/>
</dbReference>
<feature type="transmembrane region" description="Helical" evidence="9">
    <location>
        <begin position="29"/>
        <end position="50"/>
    </location>
</feature>
<dbReference type="RefSeq" id="WP_420825471.1">
    <property type="nucleotide sequence ID" value="NZ_JAFBDH010000004.1"/>
</dbReference>
<comment type="subcellular location">
    <subcellularLocation>
        <location evidence="1 9">Cell membrane</location>
        <topology evidence="1 9">Multi-pass membrane protein</topology>
    </subcellularLocation>
</comment>
<evidence type="ECO:0000256" key="1">
    <source>
        <dbReference type="ARBA" id="ARBA00004651"/>
    </source>
</evidence>
<keyword evidence="5 10" id="KW-0592">Phosphate transport</keyword>
<evidence type="ECO:0000256" key="6">
    <source>
        <dbReference type="ARBA" id="ARBA00022692"/>
    </source>
</evidence>
<feature type="transmembrane region" description="Helical" evidence="9">
    <location>
        <begin position="125"/>
        <end position="149"/>
    </location>
</feature>
<feature type="transmembrane region" description="Helical" evidence="9">
    <location>
        <begin position="218"/>
        <end position="241"/>
    </location>
</feature>
<evidence type="ECO:0000256" key="2">
    <source>
        <dbReference type="ARBA" id="ARBA00007069"/>
    </source>
</evidence>
<evidence type="ECO:0000256" key="9">
    <source>
        <dbReference type="RuleBase" id="RU363032"/>
    </source>
</evidence>
<proteinExistence type="inferred from homology"/>
<dbReference type="CDD" id="cd06261">
    <property type="entry name" value="TM_PBP2"/>
    <property type="match status" value="1"/>
</dbReference>
<evidence type="ECO:0000256" key="3">
    <source>
        <dbReference type="ARBA" id="ARBA00022448"/>
    </source>
</evidence>
<feature type="transmembrane region" description="Helical" evidence="9">
    <location>
        <begin position="161"/>
        <end position="180"/>
    </location>
</feature>
<dbReference type="Gene3D" id="1.10.3720.10">
    <property type="entry name" value="MetI-like"/>
    <property type="match status" value="1"/>
</dbReference>
<sequence>MNKMEDTSKKVLHKENQKKAFTKEEVFKYFFLICSILSIFFLLLICIFIFKDSFGFIGKIGVKNFVLNDSWAPMNVPASYGILPMVIGSILITAMSCIAAVPVSVMVACYLAYDCPKNIYKILKPALNLMTGIPSIVYGFFALTVIVPINRSLFGGTGMNMLSASILLLIMVLPTIISMAEASLRTVPKSFYQGSLSLGATHDETITRVMVPAAKSGIFAGIILGVGRAIGETMAVILVAGNQTRLTFNPLKGIRTMTTNIVLEMAYAAGEHRQALIATAAVLFIFILLINIGFFIVKNRSENNG</sequence>